<proteinExistence type="predicted"/>
<dbReference type="Proteomes" id="UP001347796">
    <property type="component" value="Unassembled WGS sequence"/>
</dbReference>
<gene>
    <name evidence="3" type="ORF">SNE40_016235</name>
</gene>
<comment type="caution">
    <text evidence="3">The sequence shown here is derived from an EMBL/GenBank/DDBJ whole genome shotgun (WGS) entry which is preliminary data.</text>
</comment>
<dbReference type="AlphaFoldDB" id="A0AAN8PIJ4"/>
<dbReference type="Pfam" id="PF13843">
    <property type="entry name" value="DDE_Tnp_1_7"/>
    <property type="match status" value="1"/>
</dbReference>
<sequence length="219" mass="25108">MKTKWWIFAEPCDPDFKMARQSKLEVKDVLDLVTAPDSEIEGLDDDSDGESDGWGDQEDGSESSEDDNVNQHHDDSSSSSNESDNENIPLEQLHSKKSKTSKKKPTYQFTTDKFVSNPIEFVGDDPVSPDPNVDRSPYEYLKLFIQDDMLEKLACETNRYSLEKYGTIENFVKSDMDVFLGCYFMMGIVKLPKVSDYWRAGLRFPLIADAISRNRFQRL</sequence>
<keyword evidence="4" id="KW-1185">Reference proteome</keyword>
<dbReference type="EMBL" id="JAZGQO010000011">
    <property type="protein sequence ID" value="KAK6172616.1"/>
    <property type="molecule type" value="Genomic_DNA"/>
</dbReference>
<dbReference type="PANTHER" id="PTHR47272:SF1">
    <property type="entry name" value="PIGGYBAC TRANSPOSABLE ELEMENT-DERIVED PROTEIN 3-LIKE"/>
    <property type="match status" value="1"/>
</dbReference>
<evidence type="ECO:0000256" key="1">
    <source>
        <dbReference type="SAM" id="MobiDB-lite"/>
    </source>
</evidence>
<evidence type="ECO:0000313" key="3">
    <source>
        <dbReference type="EMBL" id="KAK6172616.1"/>
    </source>
</evidence>
<dbReference type="InterPro" id="IPR029526">
    <property type="entry name" value="PGBD"/>
</dbReference>
<dbReference type="PANTHER" id="PTHR47272">
    <property type="entry name" value="DDE_TNP_1_7 DOMAIN-CONTAINING PROTEIN"/>
    <property type="match status" value="1"/>
</dbReference>
<reference evidence="3 4" key="1">
    <citation type="submission" date="2024-01" db="EMBL/GenBank/DDBJ databases">
        <title>The genome of the rayed Mediterranean limpet Patella caerulea (Linnaeus, 1758).</title>
        <authorList>
            <person name="Anh-Thu Weber A."/>
            <person name="Halstead-Nussloch G."/>
        </authorList>
    </citation>
    <scope>NUCLEOTIDE SEQUENCE [LARGE SCALE GENOMIC DNA]</scope>
    <source>
        <strain evidence="3">AATW-2023a</strain>
        <tissue evidence="3">Whole specimen</tissue>
    </source>
</reference>
<evidence type="ECO:0000313" key="4">
    <source>
        <dbReference type="Proteomes" id="UP001347796"/>
    </source>
</evidence>
<organism evidence="3 4">
    <name type="scientific">Patella caerulea</name>
    <name type="common">Rayed Mediterranean limpet</name>
    <dbReference type="NCBI Taxonomy" id="87958"/>
    <lineage>
        <taxon>Eukaryota</taxon>
        <taxon>Metazoa</taxon>
        <taxon>Spiralia</taxon>
        <taxon>Lophotrochozoa</taxon>
        <taxon>Mollusca</taxon>
        <taxon>Gastropoda</taxon>
        <taxon>Patellogastropoda</taxon>
        <taxon>Patelloidea</taxon>
        <taxon>Patellidae</taxon>
        <taxon>Patella</taxon>
    </lineage>
</organism>
<feature type="region of interest" description="Disordered" evidence="1">
    <location>
        <begin position="33"/>
        <end position="104"/>
    </location>
</feature>
<protein>
    <recommendedName>
        <fullName evidence="2">PiggyBac transposable element-derived protein domain-containing protein</fullName>
    </recommendedName>
</protein>
<accession>A0AAN8PIJ4</accession>
<feature type="compositionally biased region" description="Acidic residues" evidence="1">
    <location>
        <begin position="38"/>
        <end position="68"/>
    </location>
</feature>
<feature type="domain" description="PiggyBac transposable element-derived protein" evidence="2">
    <location>
        <begin position="136"/>
        <end position="219"/>
    </location>
</feature>
<name>A0AAN8PIJ4_PATCE</name>
<feature type="compositionally biased region" description="Basic residues" evidence="1">
    <location>
        <begin position="95"/>
        <end position="104"/>
    </location>
</feature>
<evidence type="ECO:0000259" key="2">
    <source>
        <dbReference type="Pfam" id="PF13843"/>
    </source>
</evidence>